<dbReference type="InterPro" id="IPR011990">
    <property type="entry name" value="TPR-like_helical_dom_sf"/>
</dbReference>
<gene>
    <name evidence="1" type="ORF">BSTOLATCC_MIC50059</name>
</gene>
<dbReference type="Gene3D" id="1.25.40.10">
    <property type="entry name" value="Tetratricopeptide repeat domain"/>
    <property type="match status" value="1"/>
</dbReference>
<evidence type="ECO:0000313" key="1">
    <source>
        <dbReference type="EMBL" id="CAG9329943.1"/>
    </source>
</evidence>
<keyword evidence="2" id="KW-1185">Reference proteome</keyword>
<reference evidence="1" key="1">
    <citation type="submission" date="2021-09" db="EMBL/GenBank/DDBJ databases">
        <authorList>
            <consortium name="AG Swart"/>
            <person name="Singh M."/>
            <person name="Singh A."/>
            <person name="Seah K."/>
            <person name="Emmerich C."/>
        </authorList>
    </citation>
    <scope>NUCLEOTIDE SEQUENCE</scope>
    <source>
        <strain evidence="1">ATCC30299</strain>
    </source>
</reference>
<organism evidence="1 2">
    <name type="scientific">Blepharisma stoltei</name>
    <dbReference type="NCBI Taxonomy" id="1481888"/>
    <lineage>
        <taxon>Eukaryota</taxon>
        <taxon>Sar</taxon>
        <taxon>Alveolata</taxon>
        <taxon>Ciliophora</taxon>
        <taxon>Postciliodesmatophora</taxon>
        <taxon>Heterotrichea</taxon>
        <taxon>Heterotrichida</taxon>
        <taxon>Blepharismidae</taxon>
        <taxon>Blepharisma</taxon>
    </lineage>
</organism>
<sequence length="310" mass="36173">MNSFRAKSTKNFQGVSVSNKMPHIQDYTYMNEVSLINTDIYKDINKKSKELMIETVSKSKDHIISIIKDLKLMISKEATSSSTPPKKFTFLYKNLQMSIISLKSALQNLDKILKEILITNQVCISKMLDSIELGLIGSSERLEEIISNIKPLQLDIKNVDGVLNIKIKHLKRYTNANSLFTYKLSRKRYETMLLKDRTEETLSSYKTIGKRMYKLKKYDTSIEYLLKFIEYQNTEKYSKDTFEVLSLLGKSYYMSGEYAKAQEYFKIAEKTIEDICSLQSSRRKKIEEMMARVSKKLELINEQELSNFFN</sequence>
<protein>
    <recommendedName>
        <fullName evidence="3">Tetratricopeptide repeat protein</fullName>
    </recommendedName>
</protein>
<evidence type="ECO:0008006" key="3">
    <source>
        <dbReference type="Google" id="ProtNLM"/>
    </source>
</evidence>
<dbReference type="Proteomes" id="UP001162131">
    <property type="component" value="Unassembled WGS sequence"/>
</dbReference>
<dbReference type="SUPFAM" id="SSF48452">
    <property type="entry name" value="TPR-like"/>
    <property type="match status" value="1"/>
</dbReference>
<evidence type="ECO:0000313" key="2">
    <source>
        <dbReference type="Proteomes" id="UP001162131"/>
    </source>
</evidence>
<dbReference type="EMBL" id="CAJZBQ010000050">
    <property type="protein sequence ID" value="CAG9329943.1"/>
    <property type="molecule type" value="Genomic_DNA"/>
</dbReference>
<accession>A0AAU9JRS5</accession>
<name>A0AAU9JRS5_9CILI</name>
<dbReference type="AlphaFoldDB" id="A0AAU9JRS5"/>
<proteinExistence type="predicted"/>
<comment type="caution">
    <text evidence="1">The sequence shown here is derived from an EMBL/GenBank/DDBJ whole genome shotgun (WGS) entry which is preliminary data.</text>
</comment>